<dbReference type="PANTHER" id="PTHR15454:SF35">
    <property type="entry name" value="NISCHARIN"/>
    <property type="match status" value="1"/>
</dbReference>
<dbReference type="InterPro" id="IPR036871">
    <property type="entry name" value="PX_dom_sf"/>
</dbReference>
<protein>
    <recommendedName>
        <fullName evidence="3">PX domain-containing protein</fullName>
    </recommendedName>
</protein>
<dbReference type="PROSITE" id="PS50195">
    <property type="entry name" value="PX"/>
    <property type="match status" value="1"/>
</dbReference>
<dbReference type="GO" id="GO:0035091">
    <property type="term" value="F:phosphatidylinositol binding"/>
    <property type="evidence" value="ECO:0007669"/>
    <property type="project" value="InterPro"/>
</dbReference>
<dbReference type="InterPro" id="IPR032675">
    <property type="entry name" value="LRR_dom_sf"/>
</dbReference>
<feature type="domain" description="PX" evidence="3">
    <location>
        <begin position="5"/>
        <end position="115"/>
    </location>
</feature>
<accession>A0A1B6DLI2</accession>
<evidence type="ECO:0000259" key="3">
    <source>
        <dbReference type="PROSITE" id="PS50195"/>
    </source>
</evidence>
<reference evidence="4" key="1">
    <citation type="submission" date="2015-12" db="EMBL/GenBank/DDBJ databases">
        <title>De novo transcriptome assembly of four potential Pierce s Disease insect vectors from Arizona vineyards.</title>
        <authorList>
            <person name="Tassone E.E."/>
        </authorList>
    </citation>
    <scope>NUCLEOTIDE SEQUENCE</scope>
</reference>
<keyword evidence="2" id="KW-0677">Repeat</keyword>
<dbReference type="EMBL" id="GEDC01010759">
    <property type="protein sequence ID" value="JAS26539.1"/>
    <property type="molecule type" value="Transcribed_RNA"/>
</dbReference>
<dbReference type="Gene3D" id="3.30.1520.10">
    <property type="entry name" value="Phox-like domain"/>
    <property type="match status" value="1"/>
</dbReference>
<dbReference type="InterPro" id="IPR001683">
    <property type="entry name" value="PX_dom"/>
</dbReference>
<dbReference type="SUPFAM" id="SSF52058">
    <property type="entry name" value="L domain-like"/>
    <property type="match status" value="1"/>
</dbReference>
<dbReference type="Gene3D" id="3.80.10.10">
    <property type="entry name" value="Ribonuclease Inhibitor"/>
    <property type="match status" value="1"/>
</dbReference>
<dbReference type="AlphaFoldDB" id="A0A1B6DLI2"/>
<dbReference type="GO" id="GO:0005737">
    <property type="term" value="C:cytoplasm"/>
    <property type="evidence" value="ECO:0007669"/>
    <property type="project" value="TreeGrafter"/>
</dbReference>
<keyword evidence="1" id="KW-0433">Leucine-rich repeat</keyword>
<dbReference type="InterPro" id="IPR001611">
    <property type="entry name" value="Leu-rich_rpt"/>
</dbReference>
<dbReference type="PANTHER" id="PTHR15454">
    <property type="entry name" value="NISCHARIN RELATED"/>
    <property type="match status" value="1"/>
</dbReference>
<dbReference type="SMART" id="SM00312">
    <property type="entry name" value="PX"/>
    <property type="match status" value="1"/>
</dbReference>
<name>A0A1B6DLI2_9HEMI</name>
<dbReference type="Pfam" id="PF00787">
    <property type="entry name" value="PX"/>
    <property type="match status" value="1"/>
</dbReference>
<dbReference type="SUPFAM" id="SSF64268">
    <property type="entry name" value="PX domain"/>
    <property type="match status" value="1"/>
</dbReference>
<evidence type="ECO:0000313" key="4">
    <source>
        <dbReference type="EMBL" id="JAS26539.1"/>
    </source>
</evidence>
<dbReference type="SMART" id="SM00365">
    <property type="entry name" value="LRR_SD22"/>
    <property type="match status" value="4"/>
</dbReference>
<gene>
    <name evidence="4" type="ORF">g.14167</name>
</gene>
<dbReference type="FunFam" id="3.30.1520.10:FF:000020">
    <property type="entry name" value="nischarin isoform X1"/>
    <property type="match status" value="1"/>
</dbReference>
<dbReference type="PROSITE" id="PS51450">
    <property type="entry name" value="LRR"/>
    <property type="match status" value="4"/>
</dbReference>
<organism evidence="4">
    <name type="scientific">Clastoptera arizonana</name>
    <name type="common">Arizona spittle bug</name>
    <dbReference type="NCBI Taxonomy" id="38151"/>
    <lineage>
        <taxon>Eukaryota</taxon>
        <taxon>Metazoa</taxon>
        <taxon>Ecdysozoa</taxon>
        <taxon>Arthropoda</taxon>
        <taxon>Hexapoda</taxon>
        <taxon>Insecta</taxon>
        <taxon>Pterygota</taxon>
        <taxon>Neoptera</taxon>
        <taxon>Paraneoptera</taxon>
        <taxon>Hemiptera</taxon>
        <taxon>Auchenorrhyncha</taxon>
        <taxon>Cercopoidea</taxon>
        <taxon>Clastopteridae</taxon>
        <taxon>Clastoptera</taxon>
    </lineage>
</organism>
<evidence type="ECO:0000256" key="1">
    <source>
        <dbReference type="ARBA" id="ARBA00022614"/>
    </source>
</evidence>
<proteinExistence type="predicted"/>
<evidence type="ECO:0000256" key="2">
    <source>
        <dbReference type="ARBA" id="ARBA00022737"/>
    </source>
</evidence>
<sequence>MACFLFNKQNSKINIPKTEEIEKVTFYLINVRVNFVEWTVKHRYNDFVKLHETLVIDHCVAKDILPPKKIIGNRDPLFVETRRGALESYLTSIVNLLQQTMPRPLALFLDFQKYDILFLLQEMSLLYLNEAENLLSESKSHKFSALQMHAISERLKQPCPPPEIFDKCHDFSHVLDFCCQLTDVLVTGSWDCIGTSNIIPNKCGFELSVFKELKHLTLMSIATNVIYNLGTLRDTLISLTVNQSGLKKVGDVLLSDAVHKEYNENLLEEKKWKVVTEVDFSQNLLIEFESTIQLLPNLQRLTANENQLSHINNLSNLKNLTHLFLSANRFTTLDNLHLNISNIVFIDLSQNSISSLAGFSHLTLLEGLDLGSNIITDISEITHIKHLQKLDYIVLTGNPVATIVDYRIKVLENFDRRAAAICLDNEKPSQKELDTIAVLLALKIVKEGKVPVFSRSIQPTFPNTFQ</sequence>